<keyword evidence="3" id="KW-0378">Hydrolase</keyword>
<dbReference type="PANTHER" id="PTHR21661">
    <property type="entry name" value="EPOXIDE HYDROLASE 1-RELATED"/>
    <property type="match status" value="1"/>
</dbReference>
<dbReference type="Gene3D" id="3.40.50.1820">
    <property type="entry name" value="alpha/beta hydrolase"/>
    <property type="match status" value="1"/>
</dbReference>
<dbReference type="PRINTS" id="PR00412">
    <property type="entry name" value="EPOXHYDRLASE"/>
</dbReference>
<dbReference type="EMBL" id="LHPN01000003">
    <property type="protein sequence ID" value="OAL72734.1"/>
    <property type="molecule type" value="Genomic_DNA"/>
</dbReference>
<dbReference type="Proteomes" id="UP000243519">
    <property type="component" value="Unassembled WGS sequence"/>
</dbReference>
<accession>A0A178FL17</accession>
<dbReference type="Pfam" id="PF00561">
    <property type="entry name" value="Abhydrolase_1"/>
    <property type="match status" value="1"/>
</dbReference>
<dbReference type="InterPro" id="IPR029058">
    <property type="entry name" value="AB_hydrolase_fold"/>
</dbReference>
<proteinExistence type="inferred from homology"/>
<evidence type="ECO:0000313" key="7">
    <source>
        <dbReference type="EMBL" id="OAL72734.1"/>
    </source>
</evidence>
<dbReference type="GO" id="GO:0097176">
    <property type="term" value="P:epoxide metabolic process"/>
    <property type="evidence" value="ECO:0007669"/>
    <property type="project" value="TreeGrafter"/>
</dbReference>
<dbReference type="InterPro" id="IPR000073">
    <property type="entry name" value="AB_hydrolase_1"/>
</dbReference>
<dbReference type="OrthoDB" id="7130006at2759"/>
<sequence length="883" mass="99648">MSSVKPFKISVPDSQLEILRKKLEVTTFPDELEESKWDLGAPLDDIKRLTEYWKEKFDWREKERWLNEQMSHFTTDVEVEGFDKLNIHFVHHRSDVAGAIPLLFLHGCKFPDIQLTSFQAQTNTFLGPGSFLEVSKLLPLLTSGSESHPAFHVVAPSLPNFGFSEGVKKRGFGLAQYAEAMNAVMTTLGYEEYVVQGGDWSGVISRIMAKRYPSHVRAVHVNFVILSLPYPWKSPILFLKSLLTIPFSRKDLAKLAVSKNYATEGNGYMAQQGSRPQTLGYSLHDSPVGLLAWIYEKLHSWTDSYSWTEDEVLTWVSIYLFSRAGPAASTRIYYEFNNAPAGPGNLSSQEVASCYSPDVKFAIAHFPREILAFPMLWCRSIGDVVRESEFDKGGHFAAWEVPDVLAADIQGFLGKEGQAYGIGEIPSALSKAYSTVPMGKVRVAGITPGDALFLLQPPPTVDFNPSFGSGVPTIIHFTKCSATSNISPFVLKQDSKKDGKHYFLQTNSSFRRIVAMTQPISYRRGFDRFTLEPELGPVEFEMALDIEEQARASEQKKRQLQGSWEEIDDNSDNQEIHQRGNWGSIPVLESNTEPLLSTRLGHLSPNPEFRFPLESCYGDLRGADDMDPIKKSPQLCQERFDNHSQPQTPSPRYTNKADQQYSHHRYISEAESYTAHWENSILYDKDINTRVSSPGFFRLRSEYRSPYLGPVGWTIPSKYYSTTRRSPRRPLDSYEASNDENHVSTVDSRTGSPRESVINRNTVSAYSCRASRPFLIYQDPEWVVPPQGVTDVYFDSTASDDKENSAPGEAEAPIDNEEFSSEENMGIQVGRPAQENAGDIDGHDEMDIDRDESRIILTQPSRREMPQYQHRRDTSLISSSSII</sequence>
<evidence type="ECO:0000259" key="5">
    <source>
        <dbReference type="Pfam" id="PF00561"/>
    </source>
</evidence>
<dbReference type="AlphaFoldDB" id="A0A178FL17"/>
<protein>
    <recommendedName>
        <fullName evidence="9">Epoxide hydrolase N-terminal domain-containing protein</fullName>
    </recommendedName>
</protein>
<dbReference type="SUPFAM" id="SSF53474">
    <property type="entry name" value="alpha/beta-Hydrolases"/>
    <property type="match status" value="1"/>
</dbReference>
<reference evidence="7 8" key="1">
    <citation type="submission" date="2016-05" db="EMBL/GenBank/DDBJ databases">
        <title>Genome sequencing of Trichophyton violaceum CMCC(F)T3l isolated from hair.</title>
        <authorList>
            <person name="Zhan P."/>
            <person name="Tao Y."/>
            <person name="Liu W."/>
        </authorList>
    </citation>
    <scope>NUCLEOTIDE SEQUENCE [LARGE SCALE GENOMIC DNA]</scope>
    <source>
        <strain evidence="8">CMCC(F)T3l</strain>
    </source>
</reference>
<comment type="similarity">
    <text evidence="1">Belongs to the peptidase S33 family.</text>
</comment>
<evidence type="ECO:0000313" key="8">
    <source>
        <dbReference type="Proteomes" id="UP000243519"/>
    </source>
</evidence>
<feature type="region of interest" description="Disordered" evidence="4">
    <location>
        <begin position="722"/>
        <end position="757"/>
    </location>
</feature>
<feature type="region of interest" description="Disordered" evidence="4">
    <location>
        <begin position="797"/>
        <end position="883"/>
    </location>
</feature>
<feature type="domain" description="Epoxide hydrolase N-terminal" evidence="6">
    <location>
        <begin position="4"/>
        <end position="107"/>
    </location>
</feature>
<dbReference type="PANTHER" id="PTHR21661:SF35">
    <property type="entry name" value="EPOXIDE HYDROLASE"/>
    <property type="match status" value="1"/>
</dbReference>
<evidence type="ECO:0000256" key="2">
    <source>
        <dbReference type="ARBA" id="ARBA00022797"/>
    </source>
</evidence>
<name>A0A178FL17_TRIVO</name>
<evidence type="ECO:0000259" key="6">
    <source>
        <dbReference type="Pfam" id="PF06441"/>
    </source>
</evidence>
<evidence type="ECO:0000256" key="1">
    <source>
        <dbReference type="ARBA" id="ARBA00010088"/>
    </source>
</evidence>
<gene>
    <name evidence="7" type="ORF">A7D00_2507</name>
</gene>
<feature type="compositionally biased region" description="Acidic residues" evidence="4">
    <location>
        <begin position="812"/>
        <end position="821"/>
    </location>
</feature>
<feature type="compositionally biased region" description="Polar residues" evidence="4">
    <location>
        <begin position="743"/>
        <end position="757"/>
    </location>
</feature>
<feature type="domain" description="AB hydrolase-1" evidence="5">
    <location>
        <begin position="128"/>
        <end position="220"/>
    </location>
</feature>
<evidence type="ECO:0000256" key="3">
    <source>
        <dbReference type="ARBA" id="ARBA00022801"/>
    </source>
</evidence>
<dbReference type="InterPro" id="IPR000639">
    <property type="entry name" value="Epox_hydrolase-like"/>
</dbReference>
<keyword evidence="2" id="KW-0058">Aromatic hydrocarbons catabolism</keyword>
<evidence type="ECO:0000256" key="4">
    <source>
        <dbReference type="SAM" id="MobiDB-lite"/>
    </source>
</evidence>
<feature type="compositionally biased region" description="Basic and acidic residues" evidence="4">
    <location>
        <begin position="861"/>
        <end position="874"/>
    </location>
</feature>
<evidence type="ECO:0008006" key="9">
    <source>
        <dbReference type="Google" id="ProtNLM"/>
    </source>
</evidence>
<dbReference type="GO" id="GO:0004301">
    <property type="term" value="F:epoxide hydrolase activity"/>
    <property type="evidence" value="ECO:0007669"/>
    <property type="project" value="TreeGrafter"/>
</dbReference>
<organism evidence="7 8">
    <name type="scientific">Trichophyton violaceum</name>
    <dbReference type="NCBI Taxonomy" id="34388"/>
    <lineage>
        <taxon>Eukaryota</taxon>
        <taxon>Fungi</taxon>
        <taxon>Dikarya</taxon>
        <taxon>Ascomycota</taxon>
        <taxon>Pezizomycotina</taxon>
        <taxon>Eurotiomycetes</taxon>
        <taxon>Eurotiomycetidae</taxon>
        <taxon>Onygenales</taxon>
        <taxon>Arthrodermataceae</taxon>
        <taxon>Trichophyton</taxon>
    </lineage>
</organism>
<dbReference type="InterPro" id="IPR010497">
    <property type="entry name" value="Epoxide_hydro_N"/>
</dbReference>
<comment type="caution">
    <text evidence="7">The sequence shown here is derived from an EMBL/GenBank/DDBJ whole genome shotgun (WGS) entry which is preliminary data.</text>
</comment>
<dbReference type="Pfam" id="PF06441">
    <property type="entry name" value="EHN"/>
    <property type="match status" value="1"/>
</dbReference>
<keyword evidence="8" id="KW-1185">Reference proteome</keyword>